<name>A0A6C2CNT9_9RHOO</name>
<evidence type="ECO:0000313" key="2">
    <source>
        <dbReference type="Proteomes" id="UP000389128"/>
    </source>
</evidence>
<dbReference type="RefSeq" id="WP_148579786.1">
    <property type="nucleotide sequence ID" value="NZ_SDKK01000013.1"/>
</dbReference>
<comment type="caution">
    <text evidence="1">The sequence shown here is derived from an EMBL/GenBank/DDBJ whole genome shotgun (WGS) entry which is preliminary data.</text>
</comment>
<evidence type="ECO:0000313" key="1">
    <source>
        <dbReference type="EMBL" id="TYC55219.1"/>
    </source>
</evidence>
<protein>
    <submittedName>
        <fullName evidence="1">Uncharacterized protein</fullName>
    </submittedName>
</protein>
<dbReference type="Proteomes" id="UP000389128">
    <property type="component" value="Unassembled WGS sequence"/>
</dbReference>
<sequence>MRLLFDDRMPGDCDVLARTWDAAQTLLQSRDLDALHFGVGRGQPTRQDGLALVEWGLVHNLLPVRVWLLSKSGT</sequence>
<reference evidence="1 2" key="1">
    <citation type="submission" date="2019-01" db="EMBL/GenBank/DDBJ databases">
        <title>Zoogloea oleivorans genome sequencing and assembly.</title>
        <authorList>
            <person name="Tancsics A."/>
            <person name="Farkas M."/>
            <person name="Kriszt B."/>
            <person name="Maroti G."/>
            <person name="Horvath B."/>
        </authorList>
    </citation>
    <scope>NUCLEOTIDE SEQUENCE [LARGE SCALE GENOMIC DNA]</scope>
    <source>
        <strain evidence="1 2">Buc</strain>
    </source>
</reference>
<dbReference type="AlphaFoldDB" id="A0A6C2CNT9"/>
<accession>A0A6C2CNT9</accession>
<proteinExistence type="predicted"/>
<organism evidence="1 2">
    <name type="scientific">Zoogloea oleivorans</name>
    <dbReference type="NCBI Taxonomy" id="1552750"/>
    <lineage>
        <taxon>Bacteria</taxon>
        <taxon>Pseudomonadati</taxon>
        <taxon>Pseudomonadota</taxon>
        <taxon>Betaproteobacteria</taxon>
        <taxon>Rhodocyclales</taxon>
        <taxon>Zoogloeaceae</taxon>
        <taxon>Zoogloea</taxon>
    </lineage>
</organism>
<dbReference type="EMBL" id="SDKK01000013">
    <property type="protein sequence ID" value="TYC55219.1"/>
    <property type="molecule type" value="Genomic_DNA"/>
</dbReference>
<gene>
    <name evidence="1" type="ORF">ETQ85_14465</name>
</gene>
<keyword evidence="2" id="KW-1185">Reference proteome</keyword>